<proteinExistence type="predicted"/>
<dbReference type="EMBL" id="JANPWB010000013">
    <property type="protein sequence ID" value="KAJ1103365.1"/>
    <property type="molecule type" value="Genomic_DNA"/>
</dbReference>
<name>A0AAV7MHV9_PLEWA</name>
<reference evidence="2" key="1">
    <citation type="journal article" date="2022" name="bioRxiv">
        <title>Sequencing and chromosome-scale assembly of the giantPleurodeles waltlgenome.</title>
        <authorList>
            <person name="Brown T."/>
            <person name="Elewa A."/>
            <person name="Iarovenko S."/>
            <person name="Subramanian E."/>
            <person name="Araus A.J."/>
            <person name="Petzold A."/>
            <person name="Susuki M."/>
            <person name="Suzuki K.-i.T."/>
            <person name="Hayashi T."/>
            <person name="Toyoda A."/>
            <person name="Oliveira C."/>
            <person name="Osipova E."/>
            <person name="Leigh N.D."/>
            <person name="Simon A."/>
            <person name="Yun M.H."/>
        </authorList>
    </citation>
    <scope>NUCLEOTIDE SEQUENCE</scope>
    <source>
        <strain evidence="2">20211129_DDA</strain>
        <tissue evidence="2">Liver</tissue>
    </source>
</reference>
<evidence type="ECO:0000313" key="3">
    <source>
        <dbReference type="Proteomes" id="UP001066276"/>
    </source>
</evidence>
<comment type="caution">
    <text evidence="2">The sequence shown here is derived from an EMBL/GenBank/DDBJ whole genome shotgun (WGS) entry which is preliminary data.</text>
</comment>
<dbReference type="AlphaFoldDB" id="A0AAV7MHV9"/>
<feature type="compositionally biased region" description="Basic and acidic residues" evidence="1">
    <location>
        <begin position="65"/>
        <end position="79"/>
    </location>
</feature>
<accession>A0AAV7MHV9</accession>
<organism evidence="2 3">
    <name type="scientific">Pleurodeles waltl</name>
    <name type="common">Iberian ribbed newt</name>
    <dbReference type="NCBI Taxonomy" id="8319"/>
    <lineage>
        <taxon>Eukaryota</taxon>
        <taxon>Metazoa</taxon>
        <taxon>Chordata</taxon>
        <taxon>Craniata</taxon>
        <taxon>Vertebrata</taxon>
        <taxon>Euteleostomi</taxon>
        <taxon>Amphibia</taxon>
        <taxon>Batrachia</taxon>
        <taxon>Caudata</taxon>
        <taxon>Salamandroidea</taxon>
        <taxon>Salamandridae</taxon>
        <taxon>Pleurodelinae</taxon>
        <taxon>Pleurodeles</taxon>
    </lineage>
</organism>
<protein>
    <submittedName>
        <fullName evidence="2">Uncharacterized protein</fullName>
    </submittedName>
</protein>
<gene>
    <name evidence="2" type="ORF">NDU88_000791</name>
</gene>
<feature type="region of interest" description="Disordered" evidence="1">
    <location>
        <begin position="1"/>
        <end position="79"/>
    </location>
</feature>
<keyword evidence="3" id="KW-1185">Reference proteome</keyword>
<sequence length="102" mass="10966">MGARGARVAPFLARKQRGSRASAGPRGARVTPFLARKQRGPRASAPSTSQSAEGMLARTCQSREPAAREAPEKVSRDASRQQLSAMIYGHVMTRHASFITAM</sequence>
<evidence type="ECO:0000313" key="2">
    <source>
        <dbReference type="EMBL" id="KAJ1103365.1"/>
    </source>
</evidence>
<dbReference type="Proteomes" id="UP001066276">
    <property type="component" value="Chromosome 9"/>
</dbReference>
<evidence type="ECO:0000256" key="1">
    <source>
        <dbReference type="SAM" id="MobiDB-lite"/>
    </source>
</evidence>